<accession>A0A1G2UY27</accession>
<reference evidence="1 2" key="1">
    <citation type="journal article" date="2016" name="Nat. Commun.">
        <title>Thousands of microbial genomes shed light on interconnected biogeochemical processes in an aquifer system.</title>
        <authorList>
            <person name="Anantharaman K."/>
            <person name="Brown C.T."/>
            <person name="Hug L.A."/>
            <person name="Sharon I."/>
            <person name="Castelle C.J."/>
            <person name="Probst A.J."/>
            <person name="Thomas B.C."/>
            <person name="Singh A."/>
            <person name="Wilkins M.J."/>
            <person name="Karaoz U."/>
            <person name="Brodie E.L."/>
            <person name="Williams K.H."/>
            <person name="Hubbard S.S."/>
            <person name="Banfield J.F."/>
        </authorList>
    </citation>
    <scope>NUCLEOTIDE SEQUENCE [LARGE SCALE GENOMIC DNA]</scope>
</reference>
<dbReference type="Proteomes" id="UP000177697">
    <property type="component" value="Unassembled WGS sequence"/>
</dbReference>
<name>A0A1G2UY27_9BACT</name>
<gene>
    <name evidence="1" type="ORF">A2431_02700</name>
</gene>
<dbReference type="AlphaFoldDB" id="A0A1G2UY27"/>
<comment type="caution">
    <text evidence="1">The sequence shown here is derived from an EMBL/GenBank/DDBJ whole genome shotgun (WGS) entry which is preliminary data.</text>
</comment>
<evidence type="ECO:0000313" key="2">
    <source>
        <dbReference type="Proteomes" id="UP000177697"/>
    </source>
</evidence>
<organism evidence="1 2">
    <name type="scientific">Candidatus Zambryskibacteria bacterium RIFOXYC1_FULL_39_10</name>
    <dbReference type="NCBI Taxonomy" id="1802779"/>
    <lineage>
        <taxon>Bacteria</taxon>
        <taxon>Candidatus Zambryskiibacteriota</taxon>
    </lineage>
</organism>
<sequence>MKLKDLEKTIKKREVKSCSLCGKAINVIIYSDKSYRGGHYFFDIPICTDKEWSKAIKAGTRKWKFGGDEFNVMKKEPKAYKFDEYWECPTCYWRG</sequence>
<evidence type="ECO:0000313" key="1">
    <source>
        <dbReference type="EMBL" id="OHB14242.1"/>
    </source>
</evidence>
<proteinExistence type="predicted"/>
<dbReference type="EMBL" id="MHWW01000025">
    <property type="protein sequence ID" value="OHB14242.1"/>
    <property type="molecule type" value="Genomic_DNA"/>
</dbReference>
<protein>
    <submittedName>
        <fullName evidence="1">Uncharacterized protein</fullName>
    </submittedName>
</protein>